<feature type="transmembrane region" description="Helical" evidence="6">
    <location>
        <begin position="12"/>
        <end position="32"/>
    </location>
</feature>
<dbReference type="InterPro" id="IPR050833">
    <property type="entry name" value="Poly_Biosynth_Transport"/>
</dbReference>
<feature type="transmembrane region" description="Helical" evidence="6">
    <location>
        <begin position="87"/>
        <end position="110"/>
    </location>
</feature>
<feature type="transmembrane region" description="Helical" evidence="6">
    <location>
        <begin position="163"/>
        <end position="180"/>
    </location>
</feature>
<feature type="transmembrane region" description="Helical" evidence="6">
    <location>
        <begin position="402"/>
        <end position="421"/>
    </location>
</feature>
<accession>A0ABM8DVU8</accession>
<evidence type="ECO:0008006" key="9">
    <source>
        <dbReference type="Google" id="ProtNLM"/>
    </source>
</evidence>
<feature type="transmembrane region" description="Helical" evidence="6">
    <location>
        <begin position="460"/>
        <end position="481"/>
    </location>
</feature>
<name>A0ABM8DVU8_9MICO</name>
<feature type="transmembrane region" description="Helical" evidence="6">
    <location>
        <begin position="44"/>
        <end position="66"/>
    </location>
</feature>
<dbReference type="Proteomes" id="UP001317779">
    <property type="component" value="Chromosome"/>
</dbReference>
<dbReference type="PANTHER" id="PTHR30250:SF11">
    <property type="entry name" value="O-ANTIGEN TRANSPORTER-RELATED"/>
    <property type="match status" value="1"/>
</dbReference>
<gene>
    <name evidence="7" type="ORF">Microterr_04430</name>
</gene>
<organism evidence="7 8">
    <name type="scientific">Microbacterium terricola</name>
    <dbReference type="NCBI Taxonomy" id="344163"/>
    <lineage>
        <taxon>Bacteria</taxon>
        <taxon>Bacillati</taxon>
        <taxon>Actinomycetota</taxon>
        <taxon>Actinomycetes</taxon>
        <taxon>Micrococcales</taxon>
        <taxon>Microbacteriaceae</taxon>
        <taxon>Microbacterium</taxon>
    </lineage>
</organism>
<keyword evidence="8" id="KW-1185">Reference proteome</keyword>
<feature type="transmembrane region" description="Helical" evidence="6">
    <location>
        <begin position="186"/>
        <end position="207"/>
    </location>
</feature>
<keyword evidence="2" id="KW-1003">Cell membrane</keyword>
<evidence type="ECO:0000256" key="5">
    <source>
        <dbReference type="ARBA" id="ARBA00023136"/>
    </source>
</evidence>
<comment type="subcellular location">
    <subcellularLocation>
        <location evidence="1">Cell membrane</location>
        <topology evidence="1">Multi-pass membrane protein</topology>
    </subcellularLocation>
</comment>
<proteinExistence type="predicted"/>
<evidence type="ECO:0000313" key="7">
    <source>
        <dbReference type="EMBL" id="BDV29783.1"/>
    </source>
</evidence>
<dbReference type="RefSeq" id="WP_263796374.1">
    <property type="nucleotide sequence ID" value="NZ_AP027141.1"/>
</dbReference>
<feature type="transmembrane region" description="Helical" evidence="6">
    <location>
        <begin position="311"/>
        <end position="330"/>
    </location>
</feature>
<feature type="transmembrane region" description="Helical" evidence="6">
    <location>
        <begin position="130"/>
        <end position="151"/>
    </location>
</feature>
<dbReference type="EMBL" id="AP027141">
    <property type="protein sequence ID" value="BDV29783.1"/>
    <property type="molecule type" value="Genomic_DNA"/>
</dbReference>
<keyword evidence="3 6" id="KW-0812">Transmembrane</keyword>
<reference evidence="7 8" key="1">
    <citation type="submission" date="2022-12" db="EMBL/GenBank/DDBJ databases">
        <title>Microbacterium terricola strain KV-448 chromosome, complete genome.</title>
        <authorList>
            <person name="Oshima T."/>
            <person name="Moriya T."/>
            <person name="Bessho Y."/>
        </authorList>
    </citation>
    <scope>NUCLEOTIDE SEQUENCE [LARGE SCALE GENOMIC DNA]</scope>
    <source>
        <strain evidence="7 8">KV-448</strain>
    </source>
</reference>
<evidence type="ECO:0000256" key="2">
    <source>
        <dbReference type="ARBA" id="ARBA00022475"/>
    </source>
</evidence>
<protein>
    <recommendedName>
        <fullName evidence="9">Membrane protein involved in the export of O-antigen and teichoic acid</fullName>
    </recommendedName>
</protein>
<evidence type="ECO:0000256" key="1">
    <source>
        <dbReference type="ARBA" id="ARBA00004651"/>
    </source>
</evidence>
<dbReference type="PANTHER" id="PTHR30250">
    <property type="entry name" value="PST FAMILY PREDICTED COLANIC ACID TRANSPORTER"/>
    <property type="match status" value="1"/>
</dbReference>
<feature type="transmembrane region" description="Helical" evidence="6">
    <location>
        <begin position="342"/>
        <end position="363"/>
    </location>
</feature>
<evidence type="ECO:0000256" key="4">
    <source>
        <dbReference type="ARBA" id="ARBA00022989"/>
    </source>
</evidence>
<feature type="transmembrane region" description="Helical" evidence="6">
    <location>
        <begin position="375"/>
        <end position="396"/>
    </location>
</feature>
<evidence type="ECO:0000256" key="6">
    <source>
        <dbReference type="SAM" id="Phobius"/>
    </source>
</evidence>
<evidence type="ECO:0000256" key="3">
    <source>
        <dbReference type="ARBA" id="ARBA00022692"/>
    </source>
</evidence>
<keyword evidence="4 6" id="KW-1133">Transmembrane helix</keyword>
<sequence length="488" mass="50551">MNSTATRGYFRRNVGLSVVASLLSAVSLFAVFRIAGEVVGFEWLGAWSLIQGMMLIARIADSGAAANITREVARRYRTAGRAPILRIGLAASIIASLPASILAGIIAVPVGLFMTEMYGGALNVSSLHTLILLAVVAAVLSSFASVLLAVVEGAFLLNAKSRVIIVANIIATCVGVPLLWPIGPAAIGLVYVLMAGAQLVGALTVLIRESARRRFRDTIRIRDHIRALWRENAQLSLVAIIRLTFEPLTKVLLSLVAPLPAIASFELALRVSTQIRVTVQAAMQPLVALGARRPGEADEAAQRTFRKSHNLIAPASLILALAQFLAAPAISLAGLGGLDEDFVMFFILLAIGGSLNIAGLSGYTFQLTSGAIAPLLAIQASMAAVNGGAGAVGVMITSPPTVVGAYALAFAIGGFACRLLLPVPLSAVEIGLVWLAPIAGGAAIYTAIRAALSGGLAEGPIVVVGCVAALALVAAATHSLWKARRKDE</sequence>
<feature type="transmembrane region" description="Helical" evidence="6">
    <location>
        <begin position="428"/>
        <end position="448"/>
    </location>
</feature>
<keyword evidence="5 6" id="KW-0472">Membrane</keyword>
<evidence type="ECO:0000313" key="8">
    <source>
        <dbReference type="Proteomes" id="UP001317779"/>
    </source>
</evidence>